<dbReference type="AlphaFoldDB" id="K6ZP35"/>
<gene>
    <name evidence="3" type="ORF">GPAL_3808</name>
</gene>
<dbReference type="PANTHER" id="PTHR30590">
    <property type="entry name" value="INNER MEMBRANE PROTEIN"/>
    <property type="match status" value="1"/>
</dbReference>
<evidence type="ECO:0000259" key="2">
    <source>
        <dbReference type="Pfam" id="PF04235"/>
    </source>
</evidence>
<dbReference type="RefSeq" id="WP_006015097.1">
    <property type="nucleotide sequence ID" value="NZ_BAEQ01000065.1"/>
</dbReference>
<feature type="transmembrane region" description="Helical" evidence="1">
    <location>
        <begin position="156"/>
        <end position="173"/>
    </location>
</feature>
<feature type="transmembrane region" description="Helical" evidence="1">
    <location>
        <begin position="116"/>
        <end position="136"/>
    </location>
</feature>
<dbReference type="EMBL" id="BAEQ01000065">
    <property type="protein sequence ID" value="GAC30648.1"/>
    <property type="molecule type" value="Genomic_DNA"/>
</dbReference>
<dbReference type="OrthoDB" id="9807744at2"/>
<evidence type="ECO:0000313" key="3">
    <source>
        <dbReference type="EMBL" id="GAC30648.1"/>
    </source>
</evidence>
<feature type="transmembrane region" description="Helical" evidence="1">
    <location>
        <begin position="251"/>
        <end position="274"/>
    </location>
</feature>
<dbReference type="InterPro" id="IPR052529">
    <property type="entry name" value="Bact_Transport_Assoc"/>
</dbReference>
<dbReference type="Pfam" id="PF04235">
    <property type="entry name" value="DUF418"/>
    <property type="match status" value="1"/>
</dbReference>
<dbReference type="Proteomes" id="UP000006251">
    <property type="component" value="Unassembled WGS sequence"/>
</dbReference>
<feature type="domain" description="DUF418" evidence="2">
    <location>
        <begin position="270"/>
        <end position="429"/>
    </location>
</feature>
<feature type="transmembrane region" description="Helical" evidence="1">
    <location>
        <begin position="362"/>
        <end position="380"/>
    </location>
</feature>
<dbReference type="InterPro" id="IPR007349">
    <property type="entry name" value="DUF418"/>
</dbReference>
<organism evidence="3 4">
    <name type="scientific">Brumicola pallidula DSM 14239 = ACAM 615</name>
    <dbReference type="NCBI Taxonomy" id="1121922"/>
    <lineage>
        <taxon>Bacteria</taxon>
        <taxon>Pseudomonadati</taxon>
        <taxon>Pseudomonadota</taxon>
        <taxon>Gammaproteobacteria</taxon>
        <taxon>Alteromonadales</taxon>
        <taxon>Alteromonadaceae</taxon>
        <taxon>Brumicola</taxon>
    </lineage>
</organism>
<feature type="transmembrane region" description="Helical" evidence="1">
    <location>
        <begin position="324"/>
        <end position="350"/>
    </location>
</feature>
<keyword evidence="1" id="KW-1133">Transmembrane helix</keyword>
<feature type="transmembrane region" description="Helical" evidence="1">
    <location>
        <begin position="32"/>
        <end position="49"/>
    </location>
</feature>
<keyword evidence="1" id="KW-0812">Transmembrane</keyword>
<dbReference type="PANTHER" id="PTHR30590:SF2">
    <property type="entry name" value="INNER MEMBRANE PROTEIN"/>
    <property type="match status" value="1"/>
</dbReference>
<evidence type="ECO:0000256" key="1">
    <source>
        <dbReference type="SAM" id="Phobius"/>
    </source>
</evidence>
<evidence type="ECO:0000313" key="4">
    <source>
        <dbReference type="Proteomes" id="UP000006251"/>
    </source>
</evidence>
<feature type="transmembrane region" description="Helical" evidence="1">
    <location>
        <begin position="280"/>
        <end position="303"/>
    </location>
</feature>
<keyword evidence="1" id="KW-0472">Membrane</keyword>
<accession>K6ZP35</accession>
<name>K6ZP35_9ALTE</name>
<comment type="caution">
    <text evidence="3">The sequence shown here is derived from an EMBL/GenBank/DDBJ whole genome shotgun (WGS) entry which is preliminary data.</text>
</comment>
<feature type="transmembrane region" description="Helical" evidence="1">
    <location>
        <begin position="69"/>
        <end position="96"/>
    </location>
</feature>
<feature type="transmembrane region" description="Helical" evidence="1">
    <location>
        <begin position="392"/>
        <end position="411"/>
    </location>
</feature>
<proteinExistence type="predicted"/>
<keyword evidence="4" id="KW-1185">Reference proteome</keyword>
<sequence length="437" mass="50121">MSASKTTPALKTSANSITEQVRLHSLDTTRGIAVMAILLINIWGFGLPFEAYANPNAYGGIDGWNLTSWFISAVFFEGTARGLFSLLFGAGFILMLNRLEKLGMHGMDIYTRRLGWLLLFGLFHGYILLWTGDILFRYAVMGFLLLAFRSVKPKTLLVLTVLLLLLDVARYQFFTETKMLEVREKATISQTLKDGDTVLTEQQQNNLQAWEEMQKPFDQELVDEDVKGYQGSYSDSFKLSIKWMEAQATYLFNYAIFDILVMFFIGAALMKLGFWQQGFATRSLCLMVLIGYGIGLSARYYYVQAEIASDFDIYSRMAYAEYKNIWRILVTIGHLGVITLFCRSGILMFLQKALGNVGRMALTNYISQTILASIFFYGTFMGNYAKLERVELWYVVAAIWTFNIVFSHVWLKLYYYGPLEWLWRALTYGDLPEMKRS</sequence>
<protein>
    <recommendedName>
        <fullName evidence="2">DUF418 domain-containing protein</fullName>
    </recommendedName>
</protein>
<reference evidence="4" key="1">
    <citation type="journal article" date="2014" name="Environ. Microbiol.">
        <title>Comparative genomics of the marine bacterial genus Glaciecola reveals the high degree of genomic diversity and genomic characteristic for cold adaptation.</title>
        <authorList>
            <person name="Qin Q.L."/>
            <person name="Xie B.B."/>
            <person name="Yu Y."/>
            <person name="Shu Y.L."/>
            <person name="Rong J.C."/>
            <person name="Zhang Y.J."/>
            <person name="Zhao D.L."/>
            <person name="Chen X.L."/>
            <person name="Zhang X.Y."/>
            <person name="Chen B."/>
            <person name="Zhou B.C."/>
            <person name="Zhang Y.Z."/>
        </authorList>
    </citation>
    <scope>NUCLEOTIDE SEQUENCE [LARGE SCALE GENOMIC DNA]</scope>
    <source>
        <strain evidence="4">ACAM 615</strain>
    </source>
</reference>